<dbReference type="Pfam" id="PF00931">
    <property type="entry name" value="NB-ARC"/>
    <property type="match status" value="1"/>
</dbReference>
<evidence type="ECO:0000256" key="5">
    <source>
        <dbReference type="ARBA" id="ARBA00022840"/>
    </source>
</evidence>
<dbReference type="InterPro" id="IPR003593">
    <property type="entry name" value="AAA+_ATPase"/>
</dbReference>
<evidence type="ECO:0000313" key="8">
    <source>
        <dbReference type="Proteomes" id="UP000250321"/>
    </source>
</evidence>
<dbReference type="GO" id="GO:0043531">
    <property type="term" value="F:ADP binding"/>
    <property type="evidence" value="ECO:0007669"/>
    <property type="project" value="InterPro"/>
</dbReference>
<dbReference type="InterPro" id="IPR055414">
    <property type="entry name" value="LRR_R13L4/SHOC2-like"/>
</dbReference>
<comment type="similarity">
    <text evidence="1">Belongs to the disease resistance NB-LRR family.</text>
</comment>
<dbReference type="GO" id="GO:0005524">
    <property type="term" value="F:ATP binding"/>
    <property type="evidence" value="ECO:0007669"/>
    <property type="project" value="UniProtKB-KW"/>
</dbReference>
<evidence type="ECO:0000256" key="2">
    <source>
        <dbReference type="ARBA" id="ARBA00022737"/>
    </source>
</evidence>
<dbReference type="GO" id="GO:0006952">
    <property type="term" value="P:defense response"/>
    <property type="evidence" value="ECO:0007669"/>
    <property type="project" value="UniProtKB-KW"/>
</dbReference>
<keyword evidence="5" id="KW-0067">ATP-binding</keyword>
<dbReference type="InterPro" id="IPR032675">
    <property type="entry name" value="LRR_dom_sf"/>
</dbReference>
<dbReference type="InterPro" id="IPR050905">
    <property type="entry name" value="Plant_NBS-LRR"/>
</dbReference>
<dbReference type="InterPro" id="IPR002182">
    <property type="entry name" value="NB-ARC"/>
</dbReference>
<dbReference type="SMART" id="SM00382">
    <property type="entry name" value="AAA"/>
    <property type="match status" value="1"/>
</dbReference>
<keyword evidence="4" id="KW-0611">Plant defense</keyword>
<dbReference type="InterPro" id="IPR042197">
    <property type="entry name" value="Apaf_helical"/>
</dbReference>
<dbReference type="PRINTS" id="PR00364">
    <property type="entry name" value="DISEASERSIST"/>
</dbReference>
<keyword evidence="3" id="KW-0547">Nucleotide-binding</keyword>
<dbReference type="EMBL" id="PJQY01000247">
    <property type="protein sequence ID" value="PQQ14926.1"/>
    <property type="molecule type" value="Genomic_DNA"/>
</dbReference>
<accession>A0A315AKX2</accession>
<evidence type="ECO:0000256" key="4">
    <source>
        <dbReference type="ARBA" id="ARBA00022821"/>
    </source>
</evidence>
<evidence type="ECO:0000259" key="6">
    <source>
        <dbReference type="SMART" id="SM00382"/>
    </source>
</evidence>
<feature type="domain" description="AAA+ ATPase" evidence="6">
    <location>
        <begin position="159"/>
        <end position="294"/>
    </location>
</feature>
<proteinExistence type="inferred from homology"/>
<dbReference type="PANTHER" id="PTHR33463:SF198">
    <property type="entry name" value="RPP4C3"/>
    <property type="match status" value="1"/>
</dbReference>
<protein>
    <recommendedName>
        <fullName evidence="6">AAA+ ATPase domain-containing protein</fullName>
    </recommendedName>
</protein>
<sequence length="749" mass="85064">MEHTVEPVGRQVGYLIHYERNFENLRSQLENLHGAKNRMKHMVDEDKRKGKQVHTDVQNWLTEANKMIQEANKLLDDEDHAKTECFCGVCPNLVSYHQLSRKSAKLTKKIELNKKVEFPSVSYNAPLEEIFDTPSEDYMAFESRISVVNKIMAELRNPVTNLVGVYGIGGVGKSTLVQEVYRQAKTEKLFDDVVLVLDAKQFPEVEKKERIQKKIAEKLDMDVQESQDMEARAKHLWNRIKDKKSLVILDDVWEAINLGDLGLRPMATCKILLTSRDLVSEMRTQKVFRLEVLEEEESWSLFEKMAGDVVKDERIQNVATQVAKKCGGLPVLVVAVASALRSCSTLEVWNDALRRFKSFDKEDLKDKAYLAIEWSYNQLNAEELKPFDLLKYAMGLSLVKNVDTVENARNALHSLAKKLKYSCLLLDIDDDDGRVRMHELVRDVAIWIASKDKHTFSRAYGDEVKEWPNRDFLKKCSAISLKSCKIPRLPELPWVCPKLRFFVLESDNVDDSLEIPGNYFEGMNELKVLDVTKLRIPSLPPSLQSLTNLQTLCLDQCVLGDIALVGQLTNLKILSLIHSEVKELPKEIGQLTRLQLLDLTNCSELVMISPGVISSLTSLEDLRMGSFKEWEGGLIDVRSNASVSELKQLRQLTALVIHIPDAKLLPANMFSDTELQRYTRCEHLDLDGIEAANIISNILASDGRKQLKNLHVQNNDEVTAVIKSSHAFPNLESLSLDNLVNLETAARQL</sequence>
<organism evidence="7 8">
    <name type="scientific">Prunus yedoensis var. nudiflora</name>
    <dbReference type="NCBI Taxonomy" id="2094558"/>
    <lineage>
        <taxon>Eukaryota</taxon>
        <taxon>Viridiplantae</taxon>
        <taxon>Streptophyta</taxon>
        <taxon>Embryophyta</taxon>
        <taxon>Tracheophyta</taxon>
        <taxon>Spermatophyta</taxon>
        <taxon>Magnoliopsida</taxon>
        <taxon>eudicotyledons</taxon>
        <taxon>Gunneridae</taxon>
        <taxon>Pentapetalae</taxon>
        <taxon>rosids</taxon>
        <taxon>fabids</taxon>
        <taxon>Rosales</taxon>
        <taxon>Rosaceae</taxon>
        <taxon>Amygdaloideae</taxon>
        <taxon>Amygdaleae</taxon>
        <taxon>Prunus</taxon>
    </lineage>
</organism>
<evidence type="ECO:0000256" key="1">
    <source>
        <dbReference type="ARBA" id="ARBA00008894"/>
    </source>
</evidence>
<dbReference type="PANTHER" id="PTHR33463">
    <property type="entry name" value="NB-ARC DOMAIN-CONTAINING PROTEIN-RELATED"/>
    <property type="match status" value="1"/>
</dbReference>
<dbReference type="SUPFAM" id="SSF52058">
    <property type="entry name" value="L domain-like"/>
    <property type="match status" value="1"/>
</dbReference>
<dbReference type="SUPFAM" id="SSF52540">
    <property type="entry name" value="P-loop containing nucleoside triphosphate hydrolases"/>
    <property type="match status" value="1"/>
</dbReference>
<dbReference type="Pfam" id="PF23598">
    <property type="entry name" value="LRR_14"/>
    <property type="match status" value="1"/>
</dbReference>
<dbReference type="Gene3D" id="3.80.10.10">
    <property type="entry name" value="Ribonuclease Inhibitor"/>
    <property type="match status" value="1"/>
</dbReference>
<reference evidence="7 8" key="1">
    <citation type="submission" date="2018-02" db="EMBL/GenBank/DDBJ databases">
        <title>Draft genome of wild Prunus yedoensis var. nudiflora.</title>
        <authorList>
            <person name="Baek S."/>
            <person name="Kim J.-H."/>
            <person name="Choi K."/>
            <person name="Kim G.-B."/>
            <person name="Cho A."/>
            <person name="Jang H."/>
            <person name="Shin C.-H."/>
            <person name="Yu H.-J."/>
            <person name="Mun J.-H."/>
        </authorList>
    </citation>
    <scope>NUCLEOTIDE SEQUENCE [LARGE SCALE GENOMIC DNA]</scope>
    <source>
        <strain evidence="8">cv. Jeju island</strain>
        <tissue evidence="7">Leaf</tissue>
    </source>
</reference>
<name>A0A315AKX2_PRUYE</name>
<keyword evidence="8" id="KW-1185">Reference proteome</keyword>
<gene>
    <name evidence="7" type="ORF">Pyn_27945</name>
</gene>
<dbReference type="STRING" id="2094558.A0A315AKX2"/>
<keyword evidence="2" id="KW-0677">Repeat</keyword>
<dbReference type="Proteomes" id="UP000250321">
    <property type="component" value="Unassembled WGS sequence"/>
</dbReference>
<dbReference type="OrthoDB" id="1751378at2759"/>
<dbReference type="Gene3D" id="1.10.8.430">
    <property type="entry name" value="Helical domain of apoptotic protease-activating factors"/>
    <property type="match status" value="1"/>
</dbReference>
<evidence type="ECO:0000256" key="3">
    <source>
        <dbReference type="ARBA" id="ARBA00022741"/>
    </source>
</evidence>
<dbReference type="Gene3D" id="3.40.50.300">
    <property type="entry name" value="P-loop containing nucleotide triphosphate hydrolases"/>
    <property type="match status" value="1"/>
</dbReference>
<evidence type="ECO:0000313" key="7">
    <source>
        <dbReference type="EMBL" id="PQQ14926.1"/>
    </source>
</evidence>
<dbReference type="AlphaFoldDB" id="A0A315AKX2"/>
<comment type="caution">
    <text evidence="7">The sequence shown here is derived from an EMBL/GenBank/DDBJ whole genome shotgun (WGS) entry which is preliminary data.</text>
</comment>
<dbReference type="InterPro" id="IPR027417">
    <property type="entry name" value="P-loop_NTPase"/>
</dbReference>